<dbReference type="PANTHER" id="PTHR24057:SF0">
    <property type="entry name" value="PROTEIN KINASE SHAGGY-RELATED"/>
    <property type="match status" value="1"/>
</dbReference>
<dbReference type="OrthoDB" id="296386at2759"/>
<dbReference type="EMBL" id="JADFTS010000003">
    <property type="protein sequence ID" value="KAF9613655.1"/>
    <property type="molecule type" value="Genomic_DNA"/>
</dbReference>
<dbReference type="Gene3D" id="1.10.510.10">
    <property type="entry name" value="Transferase(Phosphotransferase) domain 1"/>
    <property type="match status" value="1"/>
</dbReference>
<dbReference type="InterPro" id="IPR011009">
    <property type="entry name" value="Kinase-like_dom_sf"/>
</dbReference>
<evidence type="ECO:0000256" key="4">
    <source>
        <dbReference type="ARBA" id="ARBA00022741"/>
    </source>
</evidence>
<dbReference type="GO" id="GO:0004674">
    <property type="term" value="F:protein serine/threonine kinase activity"/>
    <property type="evidence" value="ECO:0007669"/>
    <property type="project" value="UniProtKB-KW"/>
</dbReference>
<evidence type="ECO:0000256" key="6">
    <source>
        <dbReference type="ARBA" id="ARBA00022840"/>
    </source>
</evidence>
<dbReference type="GO" id="GO:0030154">
    <property type="term" value="P:cell differentiation"/>
    <property type="evidence" value="ECO:0007669"/>
    <property type="project" value="TreeGrafter"/>
</dbReference>
<dbReference type="PANTHER" id="PTHR24057">
    <property type="entry name" value="GLYCOGEN SYNTHASE KINASE-3 ALPHA"/>
    <property type="match status" value="1"/>
</dbReference>
<feature type="domain" description="Protein kinase" evidence="7">
    <location>
        <begin position="1"/>
        <end position="323"/>
    </location>
</feature>
<dbReference type="Proteomes" id="UP000631114">
    <property type="component" value="Unassembled WGS sequence"/>
</dbReference>
<evidence type="ECO:0000256" key="1">
    <source>
        <dbReference type="ARBA" id="ARBA00005527"/>
    </source>
</evidence>
<evidence type="ECO:0000259" key="7">
    <source>
        <dbReference type="PROSITE" id="PS50011"/>
    </source>
</evidence>
<dbReference type="GO" id="GO:0007165">
    <property type="term" value="P:signal transduction"/>
    <property type="evidence" value="ECO:0007669"/>
    <property type="project" value="TreeGrafter"/>
</dbReference>
<protein>
    <recommendedName>
        <fullName evidence="7">Protein kinase domain-containing protein</fullName>
    </recommendedName>
</protein>
<reference evidence="8 9" key="1">
    <citation type="submission" date="2020-10" db="EMBL/GenBank/DDBJ databases">
        <title>The Coptis chinensis genome and diversification of protoberbering-type alkaloids.</title>
        <authorList>
            <person name="Wang B."/>
            <person name="Shu S."/>
            <person name="Song C."/>
            <person name="Liu Y."/>
        </authorList>
    </citation>
    <scope>NUCLEOTIDE SEQUENCE [LARGE SCALE GENOMIC DNA]</scope>
    <source>
        <strain evidence="8">HL-2020</strain>
        <tissue evidence="8">Leaf</tissue>
    </source>
</reference>
<dbReference type="GO" id="GO:0005634">
    <property type="term" value="C:nucleus"/>
    <property type="evidence" value="ECO:0007669"/>
    <property type="project" value="TreeGrafter"/>
</dbReference>
<accession>A0A835I716</accession>
<dbReference type="Pfam" id="PF00069">
    <property type="entry name" value="Pkinase"/>
    <property type="match status" value="1"/>
</dbReference>
<keyword evidence="9" id="KW-1185">Reference proteome</keyword>
<evidence type="ECO:0000313" key="9">
    <source>
        <dbReference type="Proteomes" id="UP000631114"/>
    </source>
</evidence>
<keyword evidence="5" id="KW-0418">Kinase</keyword>
<evidence type="ECO:0000313" key="8">
    <source>
        <dbReference type="EMBL" id="KAF9613655.1"/>
    </source>
</evidence>
<dbReference type="AlphaFoldDB" id="A0A835I716"/>
<proteinExistence type="inferred from homology"/>
<comment type="similarity">
    <text evidence="1">Belongs to the protein kinase superfamily. CMGC Ser/Thr protein kinase family. GSK-3 subfamily.</text>
</comment>
<dbReference type="InterPro" id="IPR008271">
    <property type="entry name" value="Ser/Thr_kinase_AS"/>
</dbReference>
<dbReference type="InterPro" id="IPR000719">
    <property type="entry name" value="Prot_kinase_dom"/>
</dbReference>
<dbReference type="GO" id="GO:0005524">
    <property type="term" value="F:ATP binding"/>
    <property type="evidence" value="ECO:0007669"/>
    <property type="project" value="UniProtKB-KW"/>
</dbReference>
<gene>
    <name evidence="8" type="ORF">IFM89_009543</name>
</gene>
<comment type="caution">
    <text evidence="8">The sequence shown here is derived from an EMBL/GenBank/DDBJ whole genome shotgun (WGS) entry which is preliminary data.</text>
</comment>
<dbReference type="PROSITE" id="PS00108">
    <property type="entry name" value="PROTEIN_KINASE_ST"/>
    <property type="match status" value="1"/>
</dbReference>
<keyword evidence="6" id="KW-0067">ATP-binding</keyword>
<dbReference type="InterPro" id="IPR050591">
    <property type="entry name" value="GSK-3"/>
</dbReference>
<dbReference type="GO" id="GO:0005737">
    <property type="term" value="C:cytoplasm"/>
    <property type="evidence" value="ECO:0007669"/>
    <property type="project" value="TreeGrafter"/>
</dbReference>
<evidence type="ECO:0000256" key="5">
    <source>
        <dbReference type="ARBA" id="ARBA00022777"/>
    </source>
</evidence>
<name>A0A835I716_9MAGN</name>
<dbReference type="PROSITE" id="PS50011">
    <property type="entry name" value="PROTEIN_KINASE_DOM"/>
    <property type="match status" value="1"/>
</dbReference>
<dbReference type="SMART" id="SM00220">
    <property type="entry name" value="S_TKc"/>
    <property type="match status" value="1"/>
</dbReference>
<keyword evidence="4" id="KW-0547">Nucleotide-binding</keyword>
<evidence type="ECO:0000256" key="2">
    <source>
        <dbReference type="ARBA" id="ARBA00022527"/>
    </source>
</evidence>
<keyword evidence="2" id="KW-0723">Serine/threonine-protein kinase</keyword>
<evidence type="ECO:0000256" key="3">
    <source>
        <dbReference type="ARBA" id="ARBA00022679"/>
    </source>
</evidence>
<sequence>MVLLIPDLMKSQLRTLQLFEFKLHFGDTKVAAPLETLGKAIAELQKKKPTYIGMDLQFEWDEVEAFVRQLDGSLFNWCERFCCFTHLLYGIVFVFLEAEYATPQNSLNQGYELLHQMEPYINQPGLISQESRRSYGGVTWGVGDVSPPVRLTMMWMLMWLCGTKFIFIEICRALLAYVHGVIGVCHLDIKPQNLLVNPHTHQLKICDFGSAEKMVLANPIYHTYAQDIIGLGTNIWSYRIHTTIDMWSGWMCLSELSPWTGWAENIGIFLILGKNIVSTLGEMMFWWENAHHRRSVAASLVQGVYVLERDRLENRQGPHALAS</sequence>
<organism evidence="8 9">
    <name type="scientific">Coptis chinensis</name>
    <dbReference type="NCBI Taxonomy" id="261450"/>
    <lineage>
        <taxon>Eukaryota</taxon>
        <taxon>Viridiplantae</taxon>
        <taxon>Streptophyta</taxon>
        <taxon>Embryophyta</taxon>
        <taxon>Tracheophyta</taxon>
        <taxon>Spermatophyta</taxon>
        <taxon>Magnoliopsida</taxon>
        <taxon>Ranunculales</taxon>
        <taxon>Ranunculaceae</taxon>
        <taxon>Coptidoideae</taxon>
        <taxon>Coptis</taxon>
    </lineage>
</organism>
<dbReference type="SUPFAM" id="SSF56112">
    <property type="entry name" value="Protein kinase-like (PK-like)"/>
    <property type="match status" value="1"/>
</dbReference>
<keyword evidence="3" id="KW-0808">Transferase</keyword>